<dbReference type="PIRSF" id="PIRSF006431">
    <property type="entry name" value="Pept_S33"/>
    <property type="match status" value="1"/>
</dbReference>
<evidence type="ECO:0000256" key="12">
    <source>
        <dbReference type="PIRSR" id="PIRSR006431-1"/>
    </source>
</evidence>
<accession>A0A7W8Q9L9</accession>
<evidence type="ECO:0000313" key="14">
    <source>
        <dbReference type="EMBL" id="MBB5425864.1"/>
    </source>
</evidence>
<dbReference type="Proteomes" id="UP000592780">
    <property type="component" value="Unassembled WGS sequence"/>
</dbReference>
<feature type="active site" evidence="12">
    <location>
        <position position="283"/>
    </location>
</feature>
<dbReference type="EMBL" id="JACHDD010000006">
    <property type="protein sequence ID" value="MBB5425864.1"/>
    <property type="molecule type" value="Genomic_DNA"/>
</dbReference>
<dbReference type="GO" id="GO:0005737">
    <property type="term" value="C:cytoplasm"/>
    <property type="evidence" value="ECO:0007669"/>
    <property type="project" value="UniProtKB-SubCell"/>
</dbReference>
<evidence type="ECO:0000256" key="10">
    <source>
        <dbReference type="ARBA" id="ARBA00029605"/>
    </source>
</evidence>
<evidence type="ECO:0000256" key="4">
    <source>
        <dbReference type="ARBA" id="ARBA00012568"/>
    </source>
</evidence>
<dbReference type="GO" id="GO:0004177">
    <property type="term" value="F:aminopeptidase activity"/>
    <property type="evidence" value="ECO:0007669"/>
    <property type="project" value="UniProtKB-UniRule"/>
</dbReference>
<proteinExistence type="inferred from homology"/>
<reference evidence="14 15" key="1">
    <citation type="submission" date="2020-08" db="EMBL/GenBank/DDBJ databases">
        <title>Genomic Encyclopedia of Type Strains, Phase IV (KMG-V): Genome sequencing to study the core and pangenomes of soil and plant-associated prokaryotes.</title>
        <authorList>
            <person name="Whitman W."/>
        </authorList>
    </citation>
    <scope>NUCLEOTIDE SEQUENCE [LARGE SCALE GENOMIC DNA]</scope>
    <source>
        <strain evidence="14 15">JPY158</strain>
    </source>
</reference>
<dbReference type="InterPro" id="IPR000073">
    <property type="entry name" value="AB_hydrolase_1"/>
</dbReference>
<keyword evidence="9 11" id="KW-0378">Hydrolase</keyword>
<evidence type="ECO:0000313" key="15">
    <source>
        <dbReference type="Proteomes" id="UP000592780"/>
    </source>
</evidence>
<dbReference type="Gene3D" id="3.40.50.1820">
    <property type="entry name" value="alpha/beta hydrolase"/>
    <property type="match status" value="1"/>
</dbReference>
<dbReference type="InterPro" id="IPR029058">
    <property type="entry name" value="AB_hydrolase_fold"/>
</dbReference>
<keyword evidence="8 11" id="KW-0645">Protease</keyword>
<feature type="active site" description="Proton donor" evidence="12">
    <location>
        <position position="311"/>
    </location>
</feature>
<dbReference type="EC" id="3.4.11.5" evidence="4 11"/>
<dbReference type="SUPFAM" id="SSF53474">
    <property type="entry name" value="alpha/beta-Hydrolases"/>
    <property type="match status" value="1"/>
</dbReference>
<keyword evidence="7 11" id="KW-0963">Cytoplasm</keyword>
<gene>
    <name evidence="14" type="ORF">HDG40_004037</name>
</gene>
<evidence type="ECO:0000259" key="13">
    <source>
        <dbReference type="Pfam" id="PF00561"/>
    </source>
</evidence>
<evidence type="ECO:0000256" key="11">
    <source>
        <dbReference type="PIRNR" id="PIRNR006431"/>
    </source>
</evidence>
<dbReference type="AlphaFoldDB" id="A0A7W8Q9L9"/>
<dbReference type="InterPro" id="IPR005944">
    <property type="entry name" value="Pro_iminopeptidase"/>
</dbReference>
<dbReference type="GO" id="GO:0006508">
    <property type="term" value="P:proteolysis"/>
    <property type="evidence" value="ECO:0007669"/>
    <property type="project" value="UniProtKB-KW"/>
</dbReference>
<organism evidence="14 15">
    <name type="scientific">Paraburkholderia atlantica</name>
    <dbReference type="NCBI Taxonomy" id="2654982"/>
    <lineage>
        <taxon>Bacteria</taxon>
        <taxon>Pseudomonadati</taxon>
        <taxon>Pseudomonadota</taxon>
        <taxon>Betaproteobacteria</taxon>
        <taxon>Burkholderiales</taxon>
        <taxon>Burkholderiaceae</taxon>
        <taxon>Paraburkholderia</taxon>
    </lineage>
</organism>
<dbReference type="Pfam" id="PF00561">
    <property type="entry name" value="Abhydrolase_1"/>
    <property type="match status" value="1"/>
</dbReference>
<dbReference type="PANTHER" id="PTHR43722">
    <property type="entry name" value="PROLINE IMINOPEPTIDASE"/>
    <property type="match status" value="1"/>
</dbReference>
<protein>
    <recommendedName>
        <fullName evidence="5 11">Proline iminopeptidase</fullName>
        <shortName evidence="11">PIP</shortName>
        <ecNumber evidence="4 11">3.4.11.5</ecNumber>
    </recommendedName>
    <alternativeName>
        <fullName evidence="10 11">Prolyl aminopeptidase</fullName>
    </alternativeName>
</protein>
<feature type="active site" description="Nucleophile" evidence="12">
    <location>
        <position position="115"/>
    </location>
</feature>
<evidence type="ECO:0000256" key="9">
    <source>
        <dbReference type="ARBA" id="ARBA00022801"/>
    </source>
</evidence>
<evidence type="ECO:0000256" key="3">
    <source>
        <dbReference type="ARBA" id="ARBA00010088"/>
    </source>
</evidence>
<keyword evidence="6 11" id="KW-0031">Aminopeptidase</keyword>
<feature type="domain" description="AB hydrolase-1" evidence="13">
    <location>
        <begin position="41"/>
        <end position="313"/>
    </location>
</feature>
<dbReference type="InterPro" id="IPR002410">
    <property type="entry name" value="Peptidase_S33"/>
</dbReference>
<evidence type="ECO:0000256" key="7">
    <source>
        <dbReference type="ARBA" id="ARBA00022490"/>
    </source>
</evidence>
<name>A0A7W8Q9L9_PARAM</name>
<comment type="similarity">
    <text evidence="3 11">Belongs to the peptidase S33 family.</text>
</comment>
<dbReference type="RefSeq" id="WP_184130939.1">
    <property type="nucleotide sequence ID" value="NZ_JACHDD010000006.1"/>
</dbReference>
<evidence type="ECO:0000256" key="1">
    <source>
        <dbReference type="ARBA" id="ARBA00001585"/>
    </source>
</evidence>
<evidence type="ECO:0000256" key="8">
    <source>
        <dbReference type="ARBA" id="ARBA00022670"/>
    </source>
</evidence>
<evidence type="ECO:0000256" key="2">
    <source>
        <dbReference type="ARBA" id="ARBA00004496"/>
    </source>
</evidence>
<comment type="catalytic activity">
    <reaction evidence="1 11">
        <text>Release of N-terminal proline from a peptide.</text>
        <dbReference type="EC" id="3.4.11.5"/>
    </reaction>
</comment>
<comment type="subcellular location">
    <subcellularLocation>
        <location evidence="2 11">Cytoplasm</location>
    </subcellularLocation>
</comment>
<evidence type="ECO:0000256" key="6">
    <source>
        <dbReference type="ARBA" id="ARBA00022438"/>
    </source>
</evidence>
<comment type="caution">
    <text evidence="14">The sequence shown here is derived from an EMBL/GenBank/DDBJ whole genome shotgun (WGS) entry which is preliminary data.</text>
</comment>
<dbReference type="PRINTS" id="PR00793">
    <property type="entry name" value="PROAMNOPTASE"/>
</dbReference>
<sequence>MTMRSSSHHTQAAAALEVHTLRTRDGHRVWYALAGARDGVPVAVLHGGPGSGSQPGVLRLFDLQRFRVVLIDQRGTGASTPHGSVRHNRTDYLIADLEAIRARLGFARWGVLGGSWGAALALAYAGQCPQSVTGVVVRGLFLTSAREVRGLFIASRKRAPRAWSRLRAAARCEQPATLAARCGSGLQYGANEARQRSLALAWRGYENAVLASASPRGSAAQQRGVQRNARESQRFARKLIGKYRIQAHYLAHRCWLGETRLLSLARRAAAAGVPIAAVHGARDPVCPHGNLRRLSRAVASARVESVSAAGHLTSDPALHARVAQVLAAMFTPTIDEERSSMRHAA</sequence>
<keyword evidence="15" id="KW-1185">Reference proteome</keyword>
<dbReference type="PANTHER" id="PTHR43722:SF1">
    <property type="entry name" value="PROLINE IMINOPEPTIDASE"/>
    <property type="match status" value="1"/>
</dbReference>
<evidence type="ECO:0000256" key="5">
    <source>
        <dbReference type="ARBA" id="ARBA00021843"/>
    </source>
</evidence>